<sequence>MSGTEKTHHINLAKHWMITIGIFLIVQLLFIAVDGTFLEPNINDSDHLFARIGRSILDAKLFTEWITPYSYPFFNMAMTIHAIAILIQAVQDMMSSMFFGKNRTR</sequence>
<evidence type="ECO:0000313" key="2">
    <source>
        <dbReference type="EMBL" id="MFD1363455.1"/>
    </source>
</evidence>
<dbReference type="InterPro" id="IPR025627">
    <property type="entry name" value="YfzA"/>
</dbReference>
<reference evidence="3" key="1">
    <citation type="journal article" date="2019" name="Int. J. Syst. Evol. Microbiol.">
        <title>The Global Catalogue of Microorganisms (GCM) 10K type strain sequencing project: providing services to taxonomists for standard genome sequencing and annotation.</title>
        <authorList>
            <consortium name="The Broad Institute Genomics Platform"/>
            <consortium name="The Broad Institute Genome Sequencing Center for Infectious Disease"/>
            <person name="Wu L."/>
            <person name="Ma J."/>
        </authorList>
    </citation>
    <scope>NUCLEOTIDE SEQUENCE [LARGE SCALE GENOMIC DNA]</scope>
    <source>
        <strain evidence="3">CCUG 54822</strain>
    </source>
</reference>
<keyword evidence="1" id="KW-0812">Transmembrane</keyword>
<name>A0ABW3ZZL1_9BACI</name>
<feature type="transmembrane region" description="Helical" evidence="1">
    <location>
        <begin position="69"/>
        <end position="90"/>
    </location>
</feature>
<accession>A0ABW3ZZL1</accession>
<evidence type="ECO:0000256" key="1">
    <source>
        <dbReference type="SAM" id="Phobius"/>
    </source>
</evidence>
<proteinExistence type="predicted"/>
<keyword evidence="1" id="KW-1133">Transmembrane helix</keyword>
<dbReference type="EMBL" id="JBHTNH010000058">
    <property type="protein sequence ID" value="MFD1363455.1"/>
    <property type="molecule type" value="Genomic_DNA"/>
</dbReference>
<keyword evidence="3" id="KW-1185">Reference proteome</keyword>
<feature type="transmembrane region" description="Helical" evidence="1">
    <location>
        <begin position="12"/>
        <end position="33"/>
    </location>
</feature>
<keyword evidence="1" id="KW-0472">Membrane</keyword>
<dbReference type="Pfam" id="PF14118">
    <property type="entry name" value="YfzA"/>
    <property type="match status" value="1"/>
</dbReference>
<dbReference type="Proteomes" id="UP001597178">
    <property type="component" value="Unassembled WGS sequence"/>
</dbReference>
<gene>
    <name evidence="2" type="ORF">ACFQ4A_17770</name>
</gene>
<dbReference type="RefSeq" id="WP_382402702.1">
    <property type="nucleotide sequence ID" value="NZ_JBHTNH010000058.1"/>
</dbReference>
<organism evidence="2 3">
    <name type="scientific">Lentibacillus salinarum</name>
    <dbReference type="NCBI Taxonomy" id="446820"/>
    <lineage>
        <taxon>Bacteria</taxon>
        <taxon>Bacillati</taxon>
        <taxon>Bacillota</taxon>
        <taxon>Bacilli</taxon>
        <taxon>Bacillales</taxon>
        <taxon>Bacillaceae</taxon>
        <taxon>Lentibacillus</taxon>
    </lineage>
</organism>
<comment type="caution">
    <text evidence="2">The sequence shown here is derived from an EMBL/GenBank/DDBJ whole genome shotgun (WGS) entry which is preliminary data.</text>
</comment>
<evidence type="ECO:0000313" key="3">
    <source>
        <dbReference type="Proteomes" id="UP001597178"/>
    </source>
</evidence>
<protein>
    <submittedName>
        <fullName evidence="2">YfzA family protein</fullName>
    </submittedName>
</protein>